<accession>Q54ZQ7</accession>
<dbReference type="VEuPathDB" id="AmoebaDB:DDB_G0277389"/>
<dbReference type="InParanoid" id="Q75J87"/>
<reference evidence="2 3" key="1">
    <citation type="journal article" date="2005" name="Nature">
        <title>The genome of the social amoeba Dictyostelium discoideum.</title>
        <authorList>
            <consortium name="The Dictyostelium discoideum Sequencing Consortium"/>
            <person name="Eichinger L."/>
            <person name="Pachebat J.A."/>
            <person name="Glockner G."/>
            <person name="Rajandream M.A."/>
            <person name="Sucgang R."/>
            <person name="Berriman M."/>
            <person name="Song J."/>
            <person name="Olsen R."/>
            <person name="Szafranski K."/>
            <person name="Xu Q."/>
            <person name="Tunggal B."/>
            <person name="Kummerfeld S."/>
            <person name="Madera M."/>
            <person name="Konfortov B.A."/>
            <person name="Rivero F."/>
            <person name="Bankier A.T."/>
            <person name="Lehmann R."/>
            <person name="Hamlin N."/>
            <person name="Davies R."/>
            <person name="Gaudet P."/>
            <person name="Fey P."/>
            <person name="Pilcher K."/>
            <person name="Chen G."/>
            <person name="Saunders D."/>
            <person name="Sodergren E."/>
            <person name="Davis P."/>
            <person name="Kerhornou A."/>
            <person name="Nie X."/>
            <person name="Hall N."/>
            <person name="Anjard C."/>
            <person name="Hemphill L."/>
            <person name="Bason N."/>
            <person name="Farbrother P."/>
            <person name="Desany B."/>
            <person name="Just E."/>
            <person name="Morio T."/>
            <person name="Rost R."/>
            <person name="Churcher C."/>
            <person name="Cooper J."/>
            <person name="Haydock S."/>
            <person name="van Driessche N."/>
            <person name="Cronin A."/>
            <person name="Goodhead I."/>
            <person name="Muzny D."/>
            <person name="Mourier T."/>
            <person name="Pain A."/>
            <person name="Lu M."/>
            <person name="Harper D."/>
            <person name="Lindsay R."/>
            <person name="Hauser H."/>
            <person name="James K."/>
            <person name="Quiles M."/>
            <person name="Madan Babu M."/>
            <person name="Saito T."/>
            <person name="Buchrieser C."/>
            <person name="Wardroper A."/>
            <person name="Felder M."/>
            <person name="Thangavelu M."/>
            <person name="Johnson D."/>
            <person name="Knights A."/>
            <person name="Loulseged H."/>
            <person name="Mungall K."/>
            <person name="Oliver K."/>
            <person name="Price C."/>
            <person name="Quail M.A."/>
            <person name="Urushihara H."/>
            <person name="Hernandez J."/>
            <person name="Rabbinowitsch E."/>
            <person name="Steffen D."/>
            <person name="Sanders M."/>
            <person name="Ma J."/>
            <person name="Kohara Y."/>
            <person name="Sharp S."/>
            <person name="Simmonds M."/>
            <person name="Spiegler S."/>
            <person name="Tivey A."/>
            <person name="Sugano S."/>
            <person name="White B."/>
            <person name="Walker D."/>
            <person name="Woodward J."/>
            <person name="Winckler T."/>
            <person name="Tanaka Y."/>
            <person name="Shaulsky G."/>
            <person name="Schleicher M."/>
            <person name="Weinstock G."/>
            <person name="Rosenthal A."/>
            <person name="Cox E.C."/>
            <person name="Chisholm R.L."/>
            <person name="Gibbs R."/>
            <person name="Loomis W.F."/>
            <person name="Platzer M."/>
            <person name="Kay R.R."/>
            <person name="Williams J."/>
            <person name="Dear P.H."/>
            <person name="Noegel A.A."/>
            <person name="Barrell B."/>
            <person name="Kuspa A."/>
        </authorList>
    </citation>
    <scope>NUCLEOTIDE SEQUENCE [LARGE SCALE GENOMIC DNA]</scope>
    <source>
        <strain evidence="2 3">AX4</strain>
    </source>
</reference>
<feature type="compositionally biased region" description="Low complexity" evidence="1">
    <location>
        <begin position="39"/>
        <end position="51"/>
    </location>
</feature>
<keyword evidence="3" id="KW-1185">Reference proteome</keyword>
<evidence type="ECO:0000313" key="2">
    <source>
        <dbReference type="EMBL" id="EAL68751.1"/>
    </source>
</evidence>
<gene>
    <name evidence="2" type="ORF">DDB_G0277389</name>
</gene>
<dbReference type="KEGG" id="ddi:DDB_G0277389"/>
<dbReference type="FunCoup" id="Q75J87">
    <property type="interactions" value="131"/>
</dbReference>
<dbReference type="AlphaFoldDB" id="Q75J87"/>
<dbReference type="Proteomes" id="UP000002195">
    <property type="component" value="Unassembled WGS sequence"/>
</dbReference>
<name>Q75J87_DICDI</name>
<dbReference type="GeneID" id="8620996"/>
<protein>
    <submittedName>
        <fullName evidence="2">Uncharacterized protein</fullName>
    </submittedName>
</protein>
<comment type="caution">
    <text evidence="2">The sequence shown here is derived from an EMBL/GenBank/DDBJ whole genome shotgun (WGS) entry which is preliminary data.</text>
</comment>
<dbReference type="STRING" id="44689.Q75J87"/>
<dbReference type="HOGENOM" id="CLU_520177_0_0_1"/>
<dbReference type="eggNOG" id="ENOG502RH35">
    <property type="taxonomic scope" value="Eukaryota"/>
</dbReference>
<dbReference type="dictyBase" id="DDB_G0277389"/>
<proteinExistence type="predicted"/>
<dbReference type="OMA" id="SFKGHWC"/>
<dbReference type="RefSeq" id="XP_642679.1">
    <property type="nucleotide sequence ID" value="XM_637587.1"/>
</dbReference>
<feature type="region of interest" description="Disordered" evidence="1">
    <location>
        <begin position="1"/>
        <end position="51"/>
    </location>
</feature>
<feature type="compositionally biased region" description="Polar residues" evidence="1">
    <location>
        <begin position="1"/>
        <end position="17"/>
    </location>
</feature>
<accession>Q75J87</accession>
<evidence type="ECO:0000313" key="3">
    <source>
        <dbReference type="Proteomes" id="UP000002195"/>
    </source>
</evidence>
<dbReference type="PaxDb" id="44689-DDB0169196"/>
<organism evidence="2 3">
    <name type="scientific">Dictyostelium discoideum</name>
    <name type="common">Social amoeba</name>
    <dbReference type="NCBI Taxonomy" id="44689"/>
    <lineage>
        <taxon>Eukaryota</taxon>
        <taxon>Amoebozoa</taxon>
        <taxon>Evosea</taxon>
        <taxon>Eumycetozoa</taxon>
        <taxon>Dictyostelia</taxon>
        <taxon>Dictyosteliales</taxon>
        <taxon>Dictyosteliaceae</taxon>
        <taxon>Dictyostelium</taxon>
    </lineage>
</organism>
<evidence type="ECO:0000256" key="1">
    <source>
        <dbReference type="SAM" id="MobiDB-lite"/>
    </source>
</evidence>
<sequence>MDNNNLPQPYFPQSNNYCDCDDNENGNDSTLTIQPKPIAPSLPSSQQPSPTIISQINHNKYQLFKEFKEHNNNIDSKMLCVQLSEFQISPKTATNTFDSWLNSLWLPPTGFKKLVDNHLKKVYIPFYSYRVNYNVEFSGFVTYDSKLNTNALYDKYGNTNSTYNNNNYYNVNNNSLNNSNNADKNKKTITSTSATILNKENVELYNNGNNNNLNNKNSEDILKDKSIKWNKVDGYITRTINRILLLACNSMDLLSDESIMNCMVSQQFDFNNVIEKSLDEFNQFAQLDQVEVLARYEPDVVWKRDYLNHLLETEQSMSIEYLKQQEQSKFVKNVSSTIQFNEKLFSLVYIPFYYTKYEFQNQSFSFFLNSQNGVISATRPEIGLGKIGDFLKYTQNYFSTLVGNFEPFSKCKGDELAIIDSFKVYNTSSYFLTFSRSSTNFLGSSSIGHLTIRNNSKSITATLRGQKRRSVQKGNPFSLLPLHERTFSFKGHWCFEIIDGEVNQIDVIKINPREGGNIYQSIKN</sequence>
<dbReference type="EMBL" id="AAFI02000019">
    <property type="protein sequence ID" value="EAL68751.1"/>
    <property type="molecule type" value="Genomic_DNA"/>
</dbReference>